<evidence type="ECO:0000313" key="2">
    <source>
        <dbReference type="EMBL" id="MDP1519905.1"/>
    </source>
</evidence>
<dbReference type="SUPFAM" id="SSF51197">
    <property type="entry name" value="Clavaminate synthase-like"/>
    <property type="match status" value="1"/>
</dbReference>
<reference evidence="2" key="1">
    <citation type="journal article" date="2010" name="Int. J. Syst. Evol. Microbiol.">
        <title>Porticoccus litoralis gen. nov., sp. nov., a gammaproteobacterium isolated from the Yellow Sea.</title>
        <authorList>
            <person name="Oh H.M."/>
            <person name="Kim H."/>
            <person name="Kim K.M."/>
            <person name="Min G.S."/>
            <person name="Cho J.C."/>
        </authorList>
    </citation>
    <scope>NUCLEOTIDE SEQUENCE</scope>
    <source>
        <strain evidence="2">DSM 25064</strain>
    </source>
</reference>
<feature type="domain" description="TehB/YeaR-like" evidence="1">
    <location>
        <begin position="74"/>
        <end position="149"/>
    </location>
</feature>
<dbReference type="Proteomes" id="UP001178354">
    <property type="component" value="Unassembled WGS sequence"/>
</dbReference>
<proteinExistence type="predicted"/>
<dbReference type="RefSeq" id="WP_305169418.1">
    <property type="nucleotide sequence ID" value="NZ_JAUUUU010000001.1"/>
</dbReference>
<reference evidence="2" key="2">
    <citation type="submission" date="2023-08" db="EMBL/GenBank/DDBJ databases">
        <authorList>
            <person name="Luo J."/>
        </authorList>
    </citation>
    <scope>NUCLEOTIDE SEQUENCE</scope>
    <source>
        <strain evidence="2">DSM 25064</strain>
    </source>
</reference>
<accession>A0AAW8B318</accession>
<dbReference type="Pfam" id="PF09313">
    <property type="entry name" value="TehB-like"/>
    <property type="match status" value="1"/>
</dbReference>
<dbReference type="InterPro" id="IPR015392">
    <property type="entry name" value="TehB/YeaR-like_dom"/>
</dbReference>
<evidence type="ECO:0000313" key="3">
    <source>
        <dbReference type="Proteomes" id="UP001178354"/>
    </source>
</evidence>
<keyword evidence="3" id="KW-1185">Reference proteome</keyword>
<dbReference type="Pfam" id="PF12088">
    <property type="entry name" value="DUF3565"/>
    <property type="match status" value="1"/>
</dbReference>
<dbReference type="AlphaFoldDB" id="A0AAW8B318"/>
<dbReference type="InterPro" id="IPR021948">
    <property type="entry name" value="DUF3565"/>
</dbReference>
<organism evidence="2 3">
    <name type="scientific">Porticoccus litoralis</name>
    <dbReference type="NCBI Taxonomy" id="434086"/>
    <lineage>
        <taxon>Bacteria</taxon>
        <taxon>Pseudomonadati</taxon>
        <taxon>Pseudomonadota</taxon>
        <taxon>Gammaproteobacteria</taxon>
        <taxon>Cellvibrionales</taxon>
        <taxon>Porticoccaceae</taxon>
        <taxon>Porticoccus</taxon>
    </lineage>
</organism>
<dbReference type="InterPro" id="IPR014710">
    <property type="entry name" value="RmlC-like_jellyroll"/>
</dbReference>
<name>A0AAW8B318_9GAMM</name>
<sequence length="155" mass="17579">MKRAIKDFHMDRFQEWVADLECGHELKMRHNPPYMECRWIGTGKGRQEHIGDEFECIDCEMPALPEGLSLKESSEAYDRDNFPDHLRSGITTPDGVWGKVVVEAGMLQFVIEPESDASRGFLLDPSFAGVMAPNLLHHLLPAMGNVTFHIDYYAA</sequence>
<dbReference type="EMBL" id="JAUUUU010000001">
    <property type="protein sequence ID" value="MDP1519905.1"/>
    <property type="molecule type" value="Genomic_DNA"/>
</dbReference>
<gene>
    <name evidence="2" type="ORF">Q8A57_02890</name>
</gene>
<dbReference type="Gene3D" id="2.60.120.10">
    <property type="entry name" value="Jelly Rolls"/>
    <property type="match status" value="1"/>
</dbReference>
<comment type="caution">
    <text evidence="2">The sequence shown here is derived from an EMBL/GenBank/DDBJ whole genome shotgun (WGS) entry which is preliminary data.</text>
</comment>
<evidence type="ECO:0000259" key="1">
    <source>
        <dbReference type="Pfam" id="PF09313"/>
    </source>
</evidence>
<protein>
    <submittedName>
        <fullName evidence="2">DUF3565 domain-containing protein</fullName>
    </submittedName>
</protein>